<dbReference type="PANTHER" id="PTHR22878">
    <property type="entry name" value="DYNEIN HEAVY CHAIN 6, AXONEMAL-LIKE-RELATED"/>
    <property type="match status" value="1"/>
</dbReference>
<organism evidence="16 17">
    <name type="scientific">Opisthorchis viverrini</name>
    <name type="common">Southeast Asian liver fluke</name>
    <dbReference type="NCBI Taxonomy" id="6198"/>
    <lineage>
        <taxon>Eukaryota</taxon>
        <taxon>Metazoa</taxon>
        <taxon>Spiralia</taxon>
        <taxon>Lophotrochozoa</taxon>
        <taxon>Platyhelminthes</taxon>
        <taxon>Trematoda</taxon>
        <taxon>Digenea</taxon>
        <taxon>Opisthorchiida</taxon>
        <taxon>Opisthorchiata</taxon>
        <taxon>Opisthorchiidae</taxon>
        <taxon>Opisthorchis</taxon>
    </lineage>
</organism>
<keyword evidence="3" id="KW-0963">Cytoplasm</keyword>
<dbReference type="GO" id="GO:0005929">
    <property type="term" value="C:cilium"/>
    <property type="evidence" value="ECO:0007669"/>
    <property type="project" value="UniProtKB-SubCell"/>
</dbReference>
<feature type="domain" description="Dynein heavy chain hydrolytic ATP-binding dynein motor region" evidence="14">
    <location>
        <begin position="22"/>
        <end position="163"/>
    </location>
</feature>
<keyword evidence="17" id="KW-1185">Reference proteome</keyword>
<dbReference type="SUPFAM" id="SSF52540">
    <property type="entry name" value="P-loop containing nucleoside triphosphate hydrolases"/>
    <property type="match status" value="1"/>
</dbReference>
<feature type="non-terminal residue" evidence="16">
    <location>
        <position position="556"/>
    </location>
</feature>
<keyword evidence="10" id="KW-0505">Motor protein</keyword>
<gene>
    <name evidence="16" type="ORF">X801_05929</name>
</gene>
<dbReference type="Proteomes" id="UP000243686">
    <property type="component" value="Unassembled WGS sequence"/>
</dbReference>
<feature type="compositionally biased region" description="Polar residues" evidence="13">
    <location>
        <begin position="458"/>
        <end position="476"/>
    </location>
</feature>
<dbReference type="EMBL" id="KV894415">
    <property type="protein sequence ID" value="OON18218.1"/>
    <property type="molecule type" value="Genomic_DNA"/>
</dbReference>
<dbReference type="InterPro" id="IPR043157">
    <property type="entry name" value="Dynein_AAA1S"/>
</dbReference>
<sequence>MNPGYAGRTELPESVKALFRPDLAKKVTALYRLAKEQLSQQHHYDFGLRALRSLLVMAGVIRRKNPNLREDQLLMRALRDSNIPKLVHEDVPLFMGLIQDLFPGIEFEAAQMIAELVEASHAVLEHLQYTIVEEQVVKIVQLHETLHYRHSVMVVGPTCGGKSVVLEVYVRALKQLGTNSKMYTINPKDRSVNDLYGYLEPTSREWIDGLLSYLFRLINQFTDAAERRFLLFDGDVDALWIENMNSVMDDNKLLTLVNGERIRLQPYCSLLFEVADLQYASPATVSRCGMVYVDPTNLGYTPYWQSWVSGVPMSMQNTLNNLFKKYVGVIMDYIFDGILPPSIGRQMTAVPQIGEERNKGRQESGGMGIGGGGMGIAGKESGASSGTSKLKLVLPLVKMNLIVQFCTLLQTQLELGGHPGMEKTEIEVTQCLDIENAQESVKFSMLEKALPPLHHGSMSPSVHGSTQQQMYQPSSSLYGATPSLSQALSQGLSHDSNNEVTIDNPDVLESVFLFSLCWAFSGVVSAADQRTFDNLIKILSSLPQMDEGPGEQPARP</sequence>
<keyword evidence="7" id="KW-0243">Dynein</keyword>
<evidence type="ECO:0000313" key="17">
    <source>
        <dbReference type="Proteomes" id="UP000243686"/>
    </source>
</evidence>
<dbReference type="Pfam" id="PF17852">
    <property type="entry name" value="Dynein_AAA_lid"/>
    <property type="match status" value="1"/>
</dbReference>
<dbReference type="GO" id="GO:0045505">
    <property type="term" value="F:dynein intermediate chain binding"/>
    <property type="evidence" value="ECO:0007669"/>
    <property type="project" value="InterPro"/>
</dbReference>
<dbReference type="GO" id="GO:0051959">
    <property type="term" value="F:dynein light intermediate chain binding"/>
    <property type="evidence" value="ECO:0007669"/>
    <property type="project" value="InterPro"/>
</dbReference>
<keyword evidence="12" id="KW-0966">Cell projection</keyword>
<dbReference type="GO" id="GO:0005524">
    <property type="term" value="F:ATP binding"/>
    <property type="evidence" value="ECO:0007669"/>
    <property type="project" value="UniProtKB-KW"/>
</dbReference>
<protein>
    <submittedName>
        <fullName evidence="16">ATPase family protein</fullName>
    </submittedName>
</protein>
<name>A0A1S8WUX0_OPIVI</name>
<feature type="region of interest" description="Disordered" evidence="13">
    <location>
        <begin position="454"/>
        <end position="476"/>
    </location>
</feature>
<dbReference type="GO" id="GO:0005874">
    <property type="term" value="C:microtubule"/>
    <property type="evidence" value="ECO:0007669"/>
    <property type="project" value="UniProtKB-KW"/>
</dbReference>
<dbReference type="GO" id="GO:0030286">
    <property type="term" value="C:dynein complex"/>
    <property type="evidence" value="ECO:0007669"/>
    <property type="project" value="UniProtKB-KW"/>
</dbReference>
<evidence type="ECO:0000256" key="1">
    <source>
        <dbReference type="ARBA" id="ARBA00004138"/>
    </source>
</evidence>
<evidence type="ECO:0000256" key="10">
    <source>
        <dbReference type="ARBA" id="ARBA00023175"/>
    </source>
</evidence>
<evidence type="ECO:0000256" key="11">
    <source>
        <dbReference type="ARBA" id="ARBA00023212"/>
    </source>
</evidence>
<evidence type="ECO:0000313" key="16">
    <source>
        <dbReference type="EMBL" id="OON18218.1"/>
    </source>
</evidence>
<evidence type="ECO:0000256" key="13">
    <source>
        <dbReference type="SAM" id="MobiDB-lite"/>
    </source>
</evidence>
<evidence type="ECO:0000256" key="12">
    <source>
        <dbReference type="ARBA" id="ARBA00023273"/>
    </source>
</evidence>
<dbReference type="Gene3D" id="1.10.8.710">
    <property type="match status" value="1"/>
</dbReference>
<dbReference type="InterPro" id="IPR027417">
    <property type="entry name" value="P-loop_NTPase"/>
</dbReference>
<dbReference type="FunFam" id="1.10.8.710:FF:000001">
    <property type="entry name" value="Dynein axonemal heavy chain 2"/>
    <property type="match status" value="1"/>
</dbReference>
<evidence type="ECO:0000256" key="8">
    <source>
        <dbReference type="ARBA" id="ARBA00023054"/>
    </source>
</evidence>
<dbReference type="InterPro" id="IPR035699">
    <property type="entry name" value="AAA_6"/>
</dbReference>
<dbReference type="GO" id="GO:0007018">
    <property type="term" value="P:microtubule-based movement"/>
    <property type="evidence" value="ECO:0007669"/>
    <property type="project" value="InterPro"/>
</dbReference>
<feature type="domain" description="Dynein heavy chain AAA 5 extension" evidence="15">
    <location>
        <begin position="486"/>
        <end position="543"/>
    </location>
</feature>
<evidence type="ECO:0000259" key="15">
    <source>
        <dbReference type="Pfam" id="PF17852"/>
    </source>
</evidence>
<evidence type="ECO:0000256" key="6">
    <source>
        <dbReference type="ARBA" id="ARBA00022840"/>
    </source>
</evidence>
<dbReference type="InterPro" id="IPR026983">
    <property type="entry name" value="DHC"/>
</dbReference>
<keyword evidence="6" id="KW-0067">ATP-binding</keyword>
<dbReference type="AlphaFoldDB" id="A0A1S8WUX0"/>
<evidence type="ECO:0000256" key="2">
    <source>
        <dbReference type="ARBA" id="ARBA00004245"/>
    </source>
</evidence>
<reference evidence="16 17" key="1">
    <citation type="submission" date="2015-03" db="EMBL/GenBank/DDBJ databases">
        <title>Draft genome of the nematode, Opisthorchis viverrini.</title>
        <authorList>
            <person name="Mitreva M."/>
        </authorList>
    </citation>
    <scope>NUCLEOTIDE SEQUENCE [LARGE SCALE GENOMIC DNA]</scope>
    <source>
        <strain evidence="16">Khon Kaen</strain>
    </source>
</reference>
<keyword evidence="5" id="KW-0547">Nucleotide-binding</keyword>
<evidence type="ECO:0000259" key="14">
    <source>
        <dbReference type="Pfam" id="PF12774"/>
    </source>
</evidence>
<keyword evidence="4" id="KW-0493">Microtubule</keyword>
<evidence type="ECO:0000256" key="4">
    <source>
        <dbReference type="ARBA" id="ARBA00022701"/>
    </source>
</evidence>
<dbReference type="PANTHER" id="PTHR22878:SF63">
    <property type="entry name" value="DYNEIN AXONEMAL HEAVY CHAIN 10"/>
    <property type="match status" value="1"/>
</dbReference>
<keyword evidence="9" id="KW-0969">Cilium</keyword>
<evidence type="ECO:0000256" key="5">
    <source>
        <dbReference type="ARBA" id="ARBA00022741"/>
    </source>
</evidence>
<evidence type="ECO:0000256" key="3">
    <source>
        <dbReference type="ARBA" id="ARBA00022490"/>
    </source>
</evidence>
<comment type="subcellular location">
    <subcellularLocation>
        <location evidence="1">Cell projection</location>
        <location evidence="1">Cilium</location>
    </subcellularLocation>
    <subcellularLocation>
        <location evidence="2">Cytoplasm</location>
        <location evidence="2">Cytoskeleton</location>
    </subcellularLocation>
</comment>
<dbReference type="Pfam" id="PF12774">
    <property type="entry name" value="AAA_6"/>
    <property type="match status" value="1"/>
</dbReference>
<dbReference type="Gene3D" id="3.40.50.300">
    <property type="entry name" value="P-loop containing nucleotide triphosphate hydrolases"/>
    <property type="match status" value="1"/>
</dbReference>
<keyword evidence="8" id="KW-0175">Coiled coil</keyword>
<proteinExistence type="predicted"/>
<evidence type="ECO:0000256" key="7">
    <source>
        <dbReference type="ARBA" id="ARBA00023017"/>
    </source>
</evidence>
<accession>A0A1S8WUX0</accession>
<keyword evidence="11" id="KW-0206">Cytoskeleton</keyword>
<dbReference type="InterPro" id="IPR041466">
    <property type="entry name" value="Dynein_AAA5_ext"/>
</dbReference>
<evidence type="ECO:0000256" key="9">
    <source>
        <dbReference type="ARBA" id="ARBA00023069"/>
    </source>
</evidence>